<accession>A0ABC9WZQ8</accession>
<protein>
    <submittedName>
        <fullName evidence="1">AN1-type zinc finger protein 5-like</fullName>
    </submittedName>
</protein>
<dbReference type="AlphaFoldDB" id="A0ABC9WZQ8"/>
<dbReference type="EMBL" id="BAAFJT010000005">
    <property type="protein sequence ID" value="GAB0190592.1"/>
    <property type="molecule type" value="Genomic_DNA"/>
</dbReference>
<dbReference type="Proteomes" id="UP001623348">
    <property type="component" value="Unassembled WGS sequence"/>
</dbReference>
<comment type="caution">
    <text evidence="1">The sequence shown here is derived from an EMBL/GenBank/DDBJ whole genome shotgun (WGS) entry which is preliminary data.</text>
</comment>
<evidence type="ECO:0000313" key="2">
    <source>
        <dbReference type="Proteomes" id="UP001623348"/>
    </source>
</evidence>
<name>A0ABC9WZQ8_GRUJA</name>
<reference evidence="1 2" key="1">
    <citation type="submission" date="2024-06" db="EMBL/GenBank/DDBJ databases">
        <title>The draft genome of Grus japonensis, version 3.</title>
        <authorList>
            <person name="Nabeshima K."/>
            <person name="Suzuki S."/>
            <person name="Onuma M."/>
        </authorList>
    </citation>
    <scope>NUCLEOTIDE SEQUENCE [LARGE SCALE GENOMIC DNA]</scope>
    <source>
        <strain evidence="1 2">451A</strain>
    </source>
</reference>
<proteinExistence type="predicted"/>
<sequence>MVRQAVPLQPMEDDGGAEIHLQPVEDPTVEQVEAPERVCDAVGSSCWSKLLAGPVDPWREEPTPEQNHIPWLPIKFLNRPESVLLKSNVMILLFALLPSIKMLKSIISWLLWSRLPQTTTSLTSFTLFASVRFSIDSPLINSDYPLINSDEALGNLV</sequence>
<keyword evidence="2" id="KW-1185">Reference proteome</keyword>
<evidence type="ECO:0000313" key="1">
    <source>
        <dbReference type="EMBL" id="GAB0190592.1"/>
    </source>
</evidence>
<gene>
    <name evidence="1" type="ORF">GRJ2_001524500</name>
</gene>
<organism evidence="1 2">
    <name type="scientific">Grus japonensis</name>
    <name type="common">Japanese crane</name>
    <name type="synonym">Red-crowned crane</name>
    <dbReference type="NCBI Taxonomy" id="30415"/>
    <lineage>
        <taxon>Eukaryota</taxon>
        <taxon>Metazoa</taxon>
        <taxon>Chordata</taxon>
        <taxon>Craniata</taxon>
        <taxon>Vertebrata</taxon>
        <taxon>Euteleostomi</taxon>
        <taxon>Archelosauria</taxon>
        <taxon>Archosauria</taxon>
        <taxon>Dinosauria</taxon>
        <taxon>Saurischia</taxon>
        <taxon>Theropoda</taxon>
        <taxon>Coelurosauria</taxon>
        <taxon>Aves</taxon>
        <taxon>Neognathae</taxon>
        <taxon>Neoaves</taxon>
        <taxon>Gruiformes</taxon>
        <taxon>Gruidae</taxon>
        <taxon>Grus</taxon>
    </lineage>
</organism>